<feature type="region of interest" description="Disordered" evidence="1">
    <location>
        <begin position="150"/>
        <end position="199"/>
    </location>
</feature>
<proteinExistence type="predicted"/>
<protein>
    <submittedName>
        <fullName evidence="2">Uncharacterized protein</fullName>
    </submittedName>
</protein>
<dbReference type="OrthoDB" id="119905at2"/>
<dbReference type="HOGENOM" id="CLU_1370511_0_0_0"/>
<evidence type="ECO:0000313" key="2">
    <source>
        <dbReference type="EMBL" id="AFL90299.1"/>
    </source>
</evidence>
<name>I3ZM31_TERRK</name>
<dbReference type="eggNOG" id="ENOG5032R7J">
    <property type="taxonomic scope" value="Bacteria"/>
</dbReference>
<dbReference type="EMBL" id="CP003379">
    <property type="protein sequence ID" value="AFL90299.1"/>
    <property type="molecule type" value="Genomic_DNA"/>
</dbReference>
<dbReference type="KEGG" id="trs:Terro_4092"/>
<dbReference type="RefSeq" id="WP_014787559.1">
    <property type="nucleotide sequence ID" value="NC_018014.1"/>
</dbReference>
<reference evidence="2 3" key="1">
    <citation type="submission" date="2012-06" db="EMBL/GenBank/DDBJ databases">
        <title>Complete genome of Terriglobus roseus DSM 18391.</title>
        <authorList>
            <consortium name="US DOE Joint Genome Institute (JGI-PGF)"/>
            <person name="Lucas S."/>
            <person name="Copeland A."/>
            <person name="Lapidus A."/>
            <person name="Glavina del Rio T."/>
            <person name="Dalin E."/>
            <person name="Tice H."/>
            <person name="Bruce D."/>
            <person name="Goodwin L."/>
            <person name="Pitluck S."/>
            <person name="Peters L."/>
            <person name="Mikhailova N."/>
            <person name="Munk A.C.C."/>
            <person name="Kyrpides N."/>
            <person name="Mavromatis K."/>
            <person name="Ivanova N."/>
            <person name="Brettin T."/>
            <person name="Detter J.C."/>
            <person name="Han C."/>
            <person name="Larimer F."/>
            <person name="Land M."/>
            <person name="Hauser L."/>
            <person name="Markowitz V."/>
            <person name="Cheng J.-F."/>
            <person name="Hugenholtz P."/>
            <person name="Woyke T."/>
            <person name="Wu D."/>
            <person name="Brambilla E."/>
            <person name="Klenk H.-P."/>
            <person name="Eisen J.A."/>
        </authorList>
    </citation>
    <scope>NUCLEOTIDE SEQUENCE [LARGE SCALE GENOMIC DNA]</scope>
    <source>
        <strain evidence="3">DSM 18391 / NRRL B-41598 / KBS 63</strain>
    </source>
</reference>
<dbReference type="Proteomes" id="UP000006056">
    <property type="component" value="Chromosome"/>
</dbReference>
<dbReference type="AlphaFoldDB" id="I3ZM31"/>
<evidence type="ECO:0000256" key="1">
    <source>
        <dbReference type="SAM" id="MobiDB-lite"/>
    </source>
</evidence>
<feature type="compositionally biased region" description="Polar residues" evidence="1">
    <location>
        <begin position="162"/>
        <end position="181"/>
    </location>
</feature>
<sequence length="199" mass="21310">MYVPLRTIAALTLLLPLAGCMVESRKGDKGGKDVAITTPLGGMSVKTDSDTVSKKVGLPLYPGAVLEKKNGKDDGGSADVDMNFGAFHLRVLALSFDSTDSPEKISEFYKKALSQYSDVITCRHKQPVGTPVKTGLGLTCNDDNHVKTHGKEHMDDDDSTEMKSGSPSRQHIVSFKSSGSGTHFGLVALELPRDDNKGE</sequence>
<accession>I3ZM31</accession>
<gene>
    <name evidence="2" type="ordered locus">Terro_4092</name>
</gene>
<evidence type="ECO:0000313" key="3">
    <source>
        <dbReference type="Proteomes" id="UP000006056"/>
    </source>
</evidence>
<organism evidence="2 3">
    <name type="scientific">Terriglobus roseus (strain DSM 18391 / NRRL B-41598 / KBS 63)</name>
    <dbReference type="NCBI Taxonomy" id="926566"/>
    <lineage>
        <taxon>Bacteria</taxon>
        <taxon>Pseudomonadati</taxon>
        <taxon>Acidobacteriota</taxon>
        <taxon>Terriglobia</taxon>
        <taxon>Terriglobales</taxon>
        <taxon>Acidobacteriaceae</taxon>
        <taxon>Terriglobus</taxon>
    </lineage>
</organism>
<keyword evidence="3" id="KW-1185">Reference proteome</keyword>